<organism evidence="2 3">
    <name type="scientific">Hyunsoonleella rubra</name>
    <dbReference type="NCBI Taxonomy" id="1737062"/>
    <lineage>
        <taxon>Bacteria</taxon>
        <taxon>Pseudomonadati</taxon>
        <taxon>Bacteroidota</taxon>
        <taxon>Flavobacteriia</taxon>
        <taxon>Flavobacteriales</taxon>
        <taxon>Flavobacteriaceae</taxon>
    </lineage>
</organism>
<keyword evidence="3" id="KW-1185">Reference proteome</keyword>
<dbReference type="InterPro" id="IPR005135">
    <property type="entry name" value="Endo/exonuclease/phosphatase"/>
</dbReference>
<dbReference type="PANTHER" id="PTHR14859">
    <property type="entry name" value="CALCOFLUOR WHITE HYPERSENSITIVE PROTEIN PRECURSOR"/>
    <property type="match status" value="1"/>
</dbReference>
<dbReference type="Gene3D" id="3.60.10.10">
    <property type="entry name" value="Endonuclease/exonuclease/phosphatase"/>
    <property type="match status" value="1"/>
</dbReference>
<protein>
    <submittedName>
        <fullName evidence="2">Endonuclease/exonuclease/phosphatase family protein</fullName>
    </submittedName>
</protein>
<dbReference type="CDD" id="cd09084">
    <property type="entry name" value="EEP-2"/>
    <property type="match status" value="1"/>
</dbReference>
<sequence>MNYFDETEESGAISFMCFNANNFSSTEDFRNVPEAQKLIDFVKSENPDIVCFQEFSKFEFEGFSHYPHYFVGYRPNYEKTLQVIYSKYPIIDKGYIDFPDTRNQTIYADVDIDGTIVRIYNIHLQSYQLIFDETMDIGKFFGQIKDGQIKQKEQVKIVLEHAVKFDGRVIIAGDFNSNPYSQNYRKLRGDKKDTFTEAGCGIGTTYRFANYPFRIDFVLVDPSIDVVSHKNFKVNLSDHEPILTHLKLD</sequence>
<keyword evidence="2" id="KW-0540">Nuclease</keyword>
<dbReference type="RefSeq" id="WP_380291011.1">
    <property type="nucleotide sequence ID" value="NZ_JBHULY010000016.1"/>
</dbReference>
<dbReference type="InterPro" id="IPR036691">
    <property type="entry name" value="Endo/exonu/phosph_ase_sf"/>
</dbReference>
<dbReference type="Proteomes" id="UP001597476">
    <property type="component" value="Unassembled WGS sequence"/>
</dbReference>
<evidence type="ECO:0000313" key="3">
    <source>
        <dbReference type="Proteomes" id="UP001597476"/>
    </source>
</evidence>
<feature type="domain" description="Endonuclease/exonuclease/phosphatase" evidence="1">
    <location>
        <begin position="18"/>
        <end position="239"/>
    </location>
</feature>
<dbReference type="GO" id="GO:0004519">
    <property type="term" value="F:endonuclease activity"/>
    <property type="evidence" value="ECO:0007669"/>
    <property type="project" value="UniProtKB-KW"/>
</dbReference>
<accession>A0ABW5TBN9</accession>
<keyword evidence="2" id="KW-0378">Hydrolase</keyword>
<reference evidence="3" key="1">
    <citation type="journal article" date="2019" name="Int. J. Syst. Evol. Microbiol.">
        <title>The Global Catalogue of Microorganisms (GCM) 10K type strain sequencing project: providing services to taxonomists for standard genome sequencing and annotation.</title>
        <authorList>
            <consortium name="The Broad Institute Genomics Platform"/>
            <consortium name="The Broad Institute Genome Sequencing Center for Infectious Disease"/>
            <person name="Wu L."/>
            <person name="Ma J."/>
        </authorList>
    </citation>
    <scope>NUCLEOTIDE SEQUENCE [LARGE SCALE GENOMIC DNA]</scope>
    <source>
        <strain evidence="3">KCTC 42398</strain>
    </source>
</reference>
<dbReference type="PANTHER" id="PTHR14859:SF15">
    <property type="entry name" value="ENDONUCLEASE_EXONUCLEASE_PHOSPHATASE DOMAIN-CONTAINING PROTEIN"/>
    <property type="match status" value="1"/>
</dbReference>
<dbReference type="InterPro" id="IPR051916">
    <property type="entry name" value="GPI-anchor_lipid_remodeler"/>
</dbReference>
<gene>
    <name evidence="2" type="ORF">ACFSR8_08505</name>
</gene>
<dbReference type="SUPFAM" id="SSF56219">
    <property type="entry name" value="DNase I-like"/>
    <property type="match status" value="1"/>
</dbReference>
<keyword evidence="2" id="KW-0255">Endonuclease</keyword>
<name>A0ABW5TBN9_9FLAO</name>
<evidence type="ECO:0000259" key="1">
    <source>
        <dbReference type="Pfam" id="PF03372"/>
    </source>
</evidence>
<comment type="caution">
    <text evidence="2">The sequence shown here is derived from an EMBL/GenBank/DDBJ whole genome shotgun (WGS) entry which is preliminary data.</text>
</comment>
<evidence type="ECO:0000313" key="2">
    <source>
        <dbReference type="EMBL" id="MFD2726254.1"/>
    </source>
</evidence>
<dbReference type="Pfam" id="PF03372">
    <property type="entry name" value="Exo_endo_phos"/>
    <property type="match status" value="1"/>
</dbReference>
<proteinExistence type="predicted"/>
<dbReference type="EMBL" id="JBHULY010000016">
    <property type="protein sequence ID" value="MFD2726254.1"/>
    <property type="molecule type" value="Genomic_DNA"/>
</dbReference>